<dbReference type="AlphaFoldDB" id="A0A376FJZ4"/>
<protein>
    <submittedName>
        <fullName evidence="1">Uncharacterized protein</fullName>
    </submittedName>
</protein>
<proteinExistence type="predicted"/>
<evidence type="ECO:0000313" key="1">
    <source>
        <dbReference type="EMBL" id="STD27735.1"/>
    </source>
</evidence>
<gene>
    <name evidence="1" type="ORF">NCTC12123_06362</name>
</gene>
<accession>A0A376FJZ4</accession>
<reference evidence="1 2" key="1">
    <citation type="submission" date="2018-06" db="EMBL/GenBank/DDBJ databases">
        <authorList>
            <consortium name="Pathogen Informatics"/>
            <person name="Doyle S."/>
        </authorList>
    </citation>
    <scope>NUCLEOTIDE SEQUENCE [LARGE SCALE GENOMIC DNA]</scope>
    <source>
        <strain evidence="1 2">NCTC12123</strain>
    </source>
</reference>
<sequence length="32" mass="3515">MPSPTFTRLGIDFSLRMGAVDISAMMRSIGQK</sequence>
<dbReference type="EMBL" id="UFYI01000007">
    <property type="protein sequence ID" value="STD27735.1"/>
    <property type="molecule type" value="Genomic_DNA"/>
</dbReference>
<name>A0A376FJZ4_ENTAS</name>
<evidence type="ECO:0000313" key="2">
    <source>
        <dbReference type="Proteomes" id="UP000255163"/>
    </source>
</evidence>
<dbReference type="Proteomes" id="UP000255163">
    <property type="component" value="Unassembled WGS sequence"/>
</dbReference>
<organism evidence="1 2">
    <name type="scientific">Enterobacter asburiae</name>
    <dbReference type="NCBI Taxonomy" id="61645"/>
    <lineage>
        <taxon>Bacteria</taxon>
        <taxon>Pseudomonadati</taxon>
        <taxon>Pseudomonadota</taxon>
        <taxon>Gammaproteobacteria</taxon>
        <taxon>Enterobacterales</taxon>
        <taxon>Enterobacteriaceae</taxon>
        <taxon>Enterobacter</taxon>
        <taxon>Enterobacter cloacae complex</taxon>
    </lineage>
</organism>